<protein>
    <submittedName>
        <fullName evidence="1">Uncharacterized protein</fullName>
    </submittedName>
</protein>
<name>A0A110AZY2_9SPHI</name>
<dbReference type="InterPro" id="IPR025749">
    <property type="entry name" value="Sphingomyelin_synth-like_dom"/>
</dbReference>
<keyword evidence="2" id="KW-1185">Reference proteome</keyword>
<dbReference type="AlphaFoldDB" id="A0A110AZY2"/>
<dbReference type="GO" id="GO:0016787">
    <property type="term" value="F:hydrolase activity"/>
    <property type="evidence" value="ECO:0007669"/>
    <property type="project" value="UniProtKB-KW"/>
</dbReference>
<proteinExistence type="predicted"/>
<dbReference type="OrthoDB" id="792641at2"/>
<dbReference type="Pfam" id="PF14360">
    <property type="entry name" value="PAP2_C"/>
    <property type="match status" value="1"/>
</dbReference>
<reference evidence="1 2" key="1">
    <citation type="submission" date="2015-12" db="EMBL/GenBank/DDBJ databases">
        <title>Genome sequence of Mucilaginibacter gotjawali.</title>
        <authorList>
            <person name="Lee J.S."/>
            <person name="Lee K.C."/>
            <person name="Kim K.K."/>
            <person name="Lee B.W."/>
        </authorList>
    </citation>
    <scope>NUCLEOTIDE SEQUENCE [LARGE SCALE GENOMIC DNA]</scope>
    <source>
        <strain evidence="1 2">SA3-7</strain>
    </source>
</reference>
<dbReference type="EMBL" id="AP017313">
    <property type="protein sequence ID" value="BAU52030.1"/>
    <property type="molecule type" value="Genomic_DNA"/>
</dbReference>
<accession>A0A110AZY2</accession>
<organism evidence="1 2">
    <name type="scientific">Mucilaginibacter gotjawali</name>
    <dbReference type="NCBI Taxonomy" id="1550579"/>
    <lineage>
        <taxon>Bacteria</taxon>
        <taxon>Pseudomonadati</taxon>
        <taxon>Bacteroidota</taxon>
        <taxon>Sphingobacteriia</taxon>
        <taxon>Sphingobacteriales</taxon>
        <taxon>Sphingobacteriaceae</taxon>
        <taxon>Mucilaginibacter</taxon>
    </lineage>
</organism>
<evidence type="ECO:0000313" key="2">
    <source>
        <dbReference type="Proteomes" id="UP000218263"/>
    </source>
</evidence>
<dbReference type="KEGG" id="mgot:MgSA37_00180"/>
<sequence length="224" mass="25547">MQKTSILEIWKETWNSPVKRLQLTAIMVLIPVFSIFLPHFFAFIEKRNGVVLHDRVLANIAPHNVSVLIFIIIWSMILLILYRAIHKPSIFITYCLTLAMVTVARVLCISMVPLSPPVGLIPLSDPLSGAFYGEASVTKDLFFSGHTATLMLIFLCLEKPVDKIIGLLATITVAYLLLVQHIHYTIDVVTAPVVVYILYRFTFYFLYKYKQSKKEPVRAYDIVE</sequence>
<dbReference type="RefSeq" id="WP_096349394.1">
    <property type="nucleotide sequence ID" value="NZ_AP017313.1"/>
</dbReference>
<dbReference type="Proteomes" id="UP000218263">
    <property type="component" value="Chromosome"/>
</dbReference>
<evidence type="ECO:0000313" key="1">
    <source>
        <dbReference type="EMBL" id="BAU52030.1"/>
    </source>
</evidence>
<gene>
    <name evidence="1" type="ORF">MgSA37_00180</name>
</gene>